<evidence type="ECO:0000313" key="2">
    <source>
        <dbReference type="Proteomes" id="UP000293547"/>
    </source>
</evidence>
<keyword evidence="2" id="KW-1185">Reference proteome</keyword>
<sequence length="166" mass="17675">MPNISRFLVALNGTHPHTGNATVTPPSSYVQPIEDEVLWWKYTAGGIGLIAGVGAFVTSIYLCMAKRQERAAGQVSRTTPPAVLPFDASDAPGGPGGVYELEAIDNDPPPPYDTPDAVFQLQHGRYQQNEYEGETSGRLDSNVAELSDGPVDTPVDTGVTVARGYN</sequence>
<accession>A0ACB6F3F2</accession>
<reference evidence="1 2" key="1">
    <citation type="journal article" date="2019" name="bioRxiv">
        <title>Genomics, evolutionary history and diagnostics of the Alternaria alternata species group including apple and Asian pear pathotypes.</title>
        <authorList>
            <person name="Armitage A.D."/>
            <person name="Cockerton H.M."/>
            <person name="Sreenivasaprasad S."/>
            <person name="Woodhall J.W."/>
            <person name="Lane C.R."/>
            <person name="Harrison R.J."/>
            <person name="Clarkson J.P."/>
        </authorList>
    </citation>
    <scope>NUCLEOTIDE SEQUENCE [LARGE SCALE GENOMIC DNA]</scope>
    <source>
        <strain evidence="1 2">FERA 650</strain>
    </source>
</reference>
<protein>
    <submittedName>
        <fullName evidence="1">Uncharacterized protein</fullName>
    </submittedName>
</protein>
<dbReference type="Proteomes" id="UP000293547">
    <property type="component" value="Unassembled WGS sequence"/>
</dbReference>
<comment type="caution">
    <text evidence="1">The sequence shown here is derived from an EMBL/GenBank/DDBJ whole genome shotgun (WGS) entry which is preliminary data.</text>
</comment>
<gene>
    <name evidence="1" type="ORF">AG0111_0g12771</name>
</gene>
<organism evidence="1 2">
    <name type="scientific">Alternaria gaisen</name>
    <dbReference type="NCBI Taxonomy" id="167740"/>
    <lineage>
        <taxon>Eukaryota</taxon>
        <taxon>Fungi</taxon>
        <taxon>Dikarya</taxon>
        <taxon>Ascomycota</taxon>
        <taxon>Pezizomycotina</taxon>
        <taxon>Dothideomycetes</taxon>
        <taxon>Pleosporomycetidae</taxon>
        <taxon>Pleosporales</taxon>
        <taxon>Pleosporineae</taxon>
        <taxon>Pleosporaceae</taxon>
        <taxon>Alternaria</taxon>
        <taxon>Alternaria sect. Alternaria</taxon>
    </lineage>
</organism>
<evidence type="ECO:0000313" key="1">
    <source>
        <dbReference type="EMBL" id="KAB2098956.1"/>
    </source>
</evidence>
<proteinExistence type="predicted"/>
<name>A0ACB6F3F2_9PLEO</name>
<dbReference type="EMBL" id="PDWZ02000020">
    <property type="protein sequence ID" value="KAB2098956.1"/>
    <property type="molecule type" value="Genomic_DNA"/>
</dbReference>